<accession>A0ACB7T8B3</accession>
<reference evidence="1" key="1">
    <citation type="submission" date="2020-05" db="EMBL/GenBank/DDBJ databases">
        <title>Large-scale comparative analyses of tick genomes elucidate their genetic diversity and vector capacities.</title>
        <authorList>
            <person name="Jia N."/>
            <person name="Wang J."/>
            <person name="Shi W."/>
            <person name="Du L."/>
            <person name="Sun Y."/>
            <person name="Zhan W."/>
            <person name="Jiang J."/>
            <person name="Wang Q."/>
            <person name="Zhang B."/>
            <person name="Ji P."/>
            <person name="Sakyi L.B."/>
            <person name="Cui X."/>
            <person name="Yuan T."/>
            <person name="Jiang B."/>
            <person name="Yang W."/>
            <person name="Lam T.T.-Y."/>
            <person name="Chang Q."/>
            <person name="Ding S."/>
            <person name="Wang X."/>
            <person name="Zhu J."/>
            <person name="Ruan X."/>
            <person name="Zhao L."/>
            <person name="Wei J."/>
            <person name="Que T."/>
            <person name="Du C."/>
            <person name="Cheng J."/>
            <person name="Dai P."/>
            <person name="Han X."/>
            <person name="Huang E."/>
            <person name="Gao Y."/>
            <person name="Liu J."/>
            <person name="Shao H."/>
            <person name="Ye R."/>
            <person name="Li L."/>
            <person name="Wei W."/>
            <person name="Wang X."/>
            <person name="Wang C."/>
            <person name="Yang T."/>
            <person name="Huo Q."/>
            <person name="Li W."/>
            <person name="Guo W."/>
            <person name="Chen H."/>
            <person name="Zhou L."/>
            <person name="Ni X."/>
            <person name="Tian J."/>
            <person name="Zhou Y."/>
            <person name="Sheng Y."/>
            <person name="Liu T."/>
            <person name="Pan Y."/>
            <person name="Xia L."/>
            <person name="Li J."/>
            <person name="Zhao F."/>
            <person name="Cao W."/>
        </authorList>
    </citation>
    <scope>NUCLEOTIDE SEQUENCE</scope>
    <source>
        <strain evidence="1">Hyas-2018</strain>
    </source>
</reference>
<evidence type="ECO:0000313" key="1">
    <source>
        <dbReference type="EMBL" id="KAH6941647.1"/>
    </source>
</evidence>
<name>A0ACB7T8B3_HYAAI</name>
<dbReference type="EMBL" id="CM023491">
    <property type="protein sequence ID" value="KAH6941647.1"/>
    <property type="molecule type" value="Genomic_DNA"/>
</dbReference>
<sequence>MQSSLEALHKMVPALANEISSLSRRVPALESNVQTTKSHPTFPQPTPLPPTADNNHPGNQPHGRPANSHSAHHGQ</sequence>
<organism evidence="1 2">
    <name type="scientific">Hyalomma asiaticum</name>
    <name type="common">Tick</name>
    <dbReference type="NCBI Taxonomy" id="266040"/>
    <lineage>
        <taxon>Eukaryota</taxon>
        <taxon>Metazoa</taxon>
        <taxon>Ecdysozoa</taxon>
        <taxon>Arthropoda</taxon>
        <taxon>Chelicerata</taxon>
        <taxon>Arachnida</taxon>
        <taxon>Acari</taxon>
        <taxon>Parasitiformes</taxon>
        <taxon>Ixodida</taxon>
        <taxon>Ixodoidea</taxon>
        <taxon>Ixodidae</taxon>
        <taxon>Hyalomminae</taxon>
        <taxon>Hyalomma</taxon>
    </lineage>
</organism>
<proteinExistence type="predicted"/>
<evidence type="ECO:0000313" key="2">
    <source>
        <dbReference type="Proteomes" id="UP000821845"/>
    </source>
</evidence>
<keyword evidence="2" id="KW-1185">Reference proteome</keyword>
<dbReference type="Proteomes" id="UP000821845">
    <property type="component" value="Chromosome 11"/>
</dbReference>
<protein>
    <submittedName>
        <fullName evidence="1">Uncharacterized protein</fullName>
    </submittedName>
</protein>
<comment type="caution">
    <text evidence="1">The sequence shown here is derived from an EMBL/GenBank/DDBJ whole genome shotgun (WGS) entry which is preliminary data.</text>
</comment>
<gene>
    <name evidence="1" type="ORF">HPB50_021378</name>
</gene>